<dbReference type="Proteomes" id="UP000314294">
    <property type="component" value="Unassembled WGS sequence"/>
</dbReference>
<protein>
    <submittedName>
        <fullName evidence="2">Ephrin-A5</fullName>
    </submittedName>
</protein>
<dbReference type="AlphaFoldDB" id="A0A4Z2E513"/>
<feature type="signal peptide" evidence="1">
    <location>
        <begin position="1"/>
        <end position="21"/>
    </location>
</feature>
<proteinExistence type="predicted"/>
<comment type="caution">
    <text evidence="2">The sequence shown here is derived from an EMBL/GenBank/DDBJ whole genome shotgun (WGS) entry which is preliminary data.</text>
</comment>
<reference evidence="2 3" key="1">
    <citation type="submission" date="2019-03" db="EMBL/GenBank/DDBJ databases">
        <title>First draft genome of Liparis tanakae, snailfish: a comprehensive survey of snailfish specific genes.</title>
        <authorList>
            <person name="Kim W."/>
            <person name="Song I."/>
            <person name="Jeong J.-H."/>
            <person name="Kim D."/>
            <person name="Kim S."/>
            <person name="Ryu S."/>
            <person name="Song J.Y."/>
            <person name="Lee S.K."/>
        </authorList>
    </citation>
    <scope>NUCLEOTIDE SEQUENCE [LARGE SCALE GENOMIC DNA]</scope>
    <source>
        <tissue evidence="2">Muscle</tissue>
    </source>
</reference>
<evidence type="ECO:0000256" key="1">
    <source>
        <dbReference type="SAM" id="SignalP"/>
    </source>
</evidence>
<keyword evidence="1" id="KW-0732">Signal</keyword>
<feature type="chain" id="PRO_5021363542" evidence="1">
    <location>
        <begin position="22"/>
        <end position="43"/>
    </location>
</feature>
<accession>A0A4Z2E513</accession>
<evidence type="ECO:0000313" key="2">
    <source>
        <dbReference type="EMBL" id="TNN23878.1"/>
    </source>
</evidence>
<gene>
    <name evidence="2" type="primary">EFNA5</name>
    <name evidence="2" type="ORF">EYF80_065999</name>
</gene>
<sequence length="43" mass="4834">MPQVDMLLCLVYAAVLVCAYGQDPASKVVSDRFAVYWNRTNPK</sequence>
<dbReference type="EMBL" id="SRLO01017057">
    <property type="protein sequence ID" value="TNN23878.1"/>
    <property type="molecule type" value="Genomic_DNA"/>
</dbReference>
<name>A0A4Z2E513_9TELE</name>
<keyword evidence="3" id="KW-1185">Reference proteome</keyword>
<organism evidence="2 3">
    <name type="scientific">Liparis tanakae</name>
    <name type="common">Tanaka's snailfish</name>
    <dbReference type="NCBI Taxonomy" id="230148"/>
    <lineage>
        <taxon>Eukaryota</taxon>
        <taxon>Metazoa</taxon>
        <taxon>Chordata</taxon>
        <taxon>Craniata</taxon>
        <taxon>Vertebrata</taxon>
        <taxon>Euteleostomi</taxon>
        <taxon>Actinopterygii</taxon>
        <taxon>Neopterygii</taxon>
        <taxon>Teleostei</taxon>
        <taxon>Neoteleostei</taxon>
        <taxon>Acanthomorphata</taxon>
        <taxon>Eupercaria</taxon>
        <taxon>Perciformes</taxon>
        <taxon>Cottioidei</taxon>
        <taxon>Cottales</taxon>
        <taxon>Liparidae</taxon>
        <taxon>Liparis</taxon>
    </lineage>
</organism>
<evidence type="ECO:0000313" key="3">
    <source>
        <dbReference type="Proteomes" id="UP000314294"/>
    </source>
</evidence>